<evidence type="ECO:0000259" key="2">
    <source>
        <dbReference type="Pfam" id="PF12776"/>
    </source>
</evidence>
<evidence type="ECO:0000256" key="1">
    <source>
        <dbReference type="SAM" id="MobiDB-lite"/>
    </source>
</evidence>
<proteinExistence type="predicted"/>
<protein>
    <recommendedName>
        <fullName evidence="2">Myb/SANT-like domain-containing protein</fullName>
    </recommendedName>
</protein>
<dbReference type="InterPro" id="IPR024752">
    <property type="entry name" value="Myb/SANT-like_dom"/>
</dbReference>
<feature type="domain" description="Myb/SANT-like" evidence="2">
    <location>
        <begin position="9"/>
        <end position="89"/>
    </location>
</feature>
<feature type="region of interest" description="Disordered" evidence="1">
    <location>
        <begin position="117"/>
        <end position="155"/>
    </location>
</feature>
<evidence type="ECO:0000313" key="4">
    <source>
        <dbReference type="Proteomes" id="UP000320333"/>
    </source>
</evidence>
<gene>
    <name evidence="3" type="ORF">CcCBS67573_g06375</name>
</gene>
<accession>A0A507F3V7</accession>
<evidence type="ECO:0000313" key="3">
    <source>
        <dbReference type="EMBL" id="TPX70969.1"/>
    </source>
</evidence>
<dbReference type="Proteomes" id="UP000320333">
    <property type="component" value="Unassembled WGS sequence"/>
</dbReference>
<sequence>MPPAPKHIWKPEQVTYMLNELLLQVVGGKRSGQMVKKEAWAIVMAQFNKWFNCTIDLSKMKSKVQSQKSLLQLALRMKKLSGWAWDESAWDIVKFGLFDFKVLSELFEANLATGDLAKSSNKNHAPDPDPQDDGCSERSSPFPADPLPPVQNPFADVVPANVMGTPASVLGDSVTPVTNQLAAKHSAQSTTIGEHPKQSHTVSAPSSAKTEFQEFNSNMKHVFKQFSSGSGSADSNIA</sequence>
<dbReference type="EMBL" id="QEAP01000269">
    <property type="protein sequence ID" value="TPX70969.1"/>
    <property type="molecule type" value="Genomic_DNA"/>
</dbReference>
<keyword evidence="4" id="KW-1185">Reference proteome</keyword>
<comment type="caution">
    <text evidence="3">The sequence shown here is derived from an EMBL/GenBank/DDBJ whole genome shotgun (WGS) entry which is preliminary data.</text>
</comment>
<dbReference type="OrthoDB" id="2175195at2759"/>
<dbReference type="AlphaFoldDB" id="A0A507F3V7"/>
<dbReference type="Pfam" id="PF12776">
    <property type="entry name" value="Myb_DNA-bind_3"/>
    <property type="match status" value="1"/>
</dbReference>
<dbReference type="STRING" id="246404.A0A507F3V7"/>
<organism evidence="3 4">
    <name type="scientific">Chytriomyces confervae</name>
    <dbReference type="NCBI Taxonomy" id="246404"/>
    <lineage>
        <taxon>Eukaryota</taxon>
        <taxon>Fungi</taxon>
        <taxon>Fungi incertae sedis</taxon>
        <taxon>Chytridiomycota</taxon>
        <taxon>Chytridiomycota incertae sedis</taxon>
        <taxon>Chytridiomycetes</taxon>
        <taxon>Chytridiales</taxon>
        <taxon>Chytriomycetaceae</taxon>
        <taxon>Chytriomyces</taxon>
    </lineage>
</organism>
<feature type="compositionally biased region" description="Polar residues" evidence="1">
    <location>
        <begin position="199"/>
        <end position="209"/>
    </location>
</feature>
<name>A0A507F3V7_9FUNG</name>
<feature type="region of interest" description="Disordered" evidence="1">
    <location>
        <begin position="184"/>
        <end position="209"/>
    </location>
</feature>
<reference evidence="3 4" key="1">
    <citation type="journal article" date="2019" name="Sci. Rep.">
        <title>Comparative genomics of chytrid fungi reveal insights into the obligate biotrophic and pathogenic lifestyle of Synchytrium endobioticum.</title>
        <authorList>
            <person name="van de Vossenberg B.T.L.H."/>
            <person name="Warris S."/>
            <person name="Nguyen H.D.T."/>
            <person name="van Gent-Pelzer M.P.E."/>
            <person name="Joly D.L."/>
            <person name="van de Geest H.C."/>
            <person name="Bonants P.J.M."/>
            <person name="Smith D.S."/>
            <person name="Levesque C.A."/>
            <person name="van der Lee T.A.J."/>
        </authorList>
    </citation>
    <scope>NUCLEOTIDE SEQUENCE [LARGE SCALE GENOMIC DNA]</scope>
    <source>
        <strain evidence="3 4">CBS 675.73</strain>
    </source>
</reference>